<dbReference type="RefSeq" id="WP_045446861.1">
    <property type="nucleotide sequence ID" value="NZ_BBIO01000010.1"/>
</dbReference>
<comment type="similarity">
    <text evidence="2">Belongs to the DsbD family.</text>
</comment>
<dbReference type="InterPro" id="IPR051790">
    <property type="entry name" value="Cytochrome_c-biogenesis_DsbD"/>
</dbReference>
<dbReference type="Proteomes" id="UP000028702">
    <property type="component" value="Unassembled WGS sequence"/>
</dbReference>
<keyword evidence="10" id="KW-1185">Reference proteome</keyword>
<keyword evidence="4" id="KW-0201">Cytochrome c-type biogenesis</keyword>
<dbReference type="PANTHER" id="PTHR31272">
    <property type="entry name" value="CYTOCHROME C-TYPE BIOGENESIS PROTEIN HI_1454-RELATED"/>
    <property type="match status" value="1"/>
</dbReference>
<dbReference type="AlphaFoldDB" id="A0A081BC19"/>
<feature type="transmembrane region" description="Helical" evidence="7">
    <location>
        <begin position="6"/>
        <end position="28"/>
    </location>
</feature>
<evidence type="ECO:0000313" key="9">
    <source>
        <dbReference type="EMBL" id="GAK45587.1"/>
    </source>
</evidence>
<dbReference type="PANTHER" id="PTHR31272:SF4">
    <property type="entry name" value="CYTOCHROME C-TYPE BIOGENESIS PROTEIN HI_1454-RELATED"/>
    <property type="match status" value="1"/>
</dbReference>
<feature type="transmembrane region" description="Helical" evidence="7">
    <location>
        <begin position="149"/>
        <end position="174"/>
    </location>
</feature>
<dbReference type="EMBL" id="BBIO01000010">
    <property type="protein sequence ID" value="GAK45587.1"/>
    <property type="molecule type" value="Genomic_DNA"/>
</dbReference>
<feature type="transmembrane region" description="Helical" evidence="7">
    <location>
        <begin position="64"/>
        <end position="93"/>
    </location>
</feature>
<name>A0A081BC19_9HYPH</name>
<keyword evidence="6 7" id="KW-0472">Membrane</keyword>
<evidence type="ECO:0000256" key="1">
    <source>
        <dbReference type="ARBA" id="ARBA00004141"/>
    </source>
</evidence>
<accession>A0A081BC19</accession>
<dbReference type="GO" id="GO:0016020">
    <property type="term" value="C:membrane"/>
    <property type="evidence" value="ECO:0007669"/>
    <property type="project" value="UniProtKB-SubCell"/>
</dbReference>
<evidence type="ECO:0000259" key="8">
    <source>
        <dbReference type="Pfam" id="PF02683"/>
    </source>
</evidence>
<reference evidence="9 10" key="1">
    <citation type="submission" date="2014-07" db="EMBL/GenBank/DDBJ databases">
        <title>Tepidicaulis marinum gen. nov., sp. nov., a novel marine bacterium denitrifying nitrate to nitrous oxide strictly under microaerobic conditions.</title>
        <authorList>
            <person name="Takeuchi M."/>
            <person name="Yamagishi T."/>
            <person name="Kamagata Y."/>
            <person name="Oshima K."/>
            <person name="Hattori M."/>
            <person name="Katayama T."/>
            <person name="Hanada S."/>
            <person name="Tamaki H."/>
            <person name="Marumo K."/>
            <person name="Maeda H."/>
            <person name="Nedachi M."/>
            <person name="Iwasaki W."/>
            <person name="Suwa Y."/>
            <person name="Sakata S."/>
        </authorList>
    </citation>
    <scope>NUCLEOTIDE SEQUENCE [LARGE SCALE GENOMIC DNA]</scope>
    <source>
        <strain evidence="9 10">MA2</strain>
    </source>
</reference>
<evidence type="ECO:0000256" key="5">
    <source>
        <dbReference type="ARBA" id="ARBA00022989"/>
    </source>
</evidence>
<comment type="subcellular location">
    <subcellularLocation>
        <location evidence="1">Membrane</location>
        <topology evidence="1">Multi-pass membrane protein</topology>
    </subcellularLocation>
</comment>
<feature type="transmembrane region" description="Helical" evidence="7">
    <location>
        <begin position="180"/>
        <end position="203"/>
    </location>
</feature>
<keyword evidence="3 7" id="KW-0812">Transmembrane</keyword>
<sequence length="260" mass="27219">MGGLDGGFGIAALGGLISFLSPCVLPLVPAYLCFMAGTTLEELTKSQEKRADDPALARQLNRRVLFGALGFVLGFTTVFVALGASASAINPFIQANRVILGQVAGSIIIILGLHYMGVFRFAFLDRDVRFMPQIGGADAPAYMQIAAPYLIGLAFAFGWTPCIGPILATILTLAASQESLGYGVALLTTYSLGLGIPFIAAALGVRAFLAFSSSFRKHLHKVEIAAGVLLVGTGVLMVLGSFELIATYLINTFPALGKLG</sequence>
<organism evidence="9 10">
    <name type="scientific">Tepidicaulis marinus</name>
    <dbReference type="NCBI Taxonomy" id="1333998"/>
    <lineage>
        <taxon>Bacteria</taxon>
        <taxon>Pseudomonadati</taxon>
        <taxon>Pseudomonadota</taxon>
        <taxon>Alphaproteobacteria</taxon>
        <taxon>Hyphomicrobiales</taxon>
        <taxon>Parvibaculaceae</taxon>
        <taxon>Tepidicaulis</taxon>
    </lineage>
</organism>
<evidence type="ECO:0000313" key="10">
    <source>
        <dbReference type="Proteomes" id="UP000028702"/>
    </source>
</evidence>
<evidence type="ECO:0000256" key="6">
    <source>
        <dbReference type="ARBA" id="ARBA00023136"/>
    </source>
</evidence>
<protein>
    <submittedName>
        <fullName evidence="9">Cytochrome c biogenesis protein transmembrane subunit</fullName>
    </submittedName>
</protein>
<gene>
    <name evidence="9" type="ORF">M2A_2086</name>
</gene>
<feature type="domain" description="Cytochrome C biogenesis protein transmembrane" evidence="8">
    <location>
        <begin position="13"/>
        <end position="238"/>
    </location>
</feature>
<dbReference type="Pfam" id="PF02683">
    <property type="entry name" value="DsbD_TM"/>
    <property type="match status" value="1"/>
</dbReference>
<feature type="transmembrane region" description="Helical" evidence="7">
    <location>
        <begin position="99"/>
        <end position="123"/>
    </location>
</feature>
<feature type="transmembrane region" description="Helical" evidence="7">
    <location>
        <begin position="224"/>
        <end position="250"/>
    </location>
</feature>
<evidence type="ECO:0000256" key="3">
    <source>
        <dbReference type="ARBA" id="ARBA00022692"/>
    </source>
</evidence>
<comment type="caution">
    <text evidence="9">The sequence shown here is derived from an EMBL/GenBank/DDBJ whole genome shotgun (WGS) entry which is preliminary data.</text>
</comment>
<evidence type="ECO:0000256" key="7">
    <source>
        <dbReference type="SAM" id="Phobius"/>
    </source>
</evidence>
<dbReference type="STRING" id="1333998.M2A_2086"/>
<dbReference type="InterPro" id="IPR003834">
    <property type="entry name" value="Cyt_c_assmbl_TM_dom"/>
</dbReference>
<dbReference type="eggNOG" id="COG0785">
    <property type="taxonomic scope" value="Bacteria"/>
</dbReference>
<proteinExistence type="inferred from homology"/>
<evidence type="ECO:0000256" key="2">
    <source>
        <dbReference type="ARBA" id="ARBA00006143"/>
    </source>
</evidence>
<keyword evidence="5 7" id="KW-1133">Transmembrane helix</keyword>
<dbReference type="GO" id="GO:0017004">
    <property type="term" value="P:cytochrome complex assembly"/>
    <property type="evidence" value="ECO:0007669"/>
    <property type="project" value="UniProtKB-KW"/>
</dbReference>
<evidence type="ECO:0000256" key="4">
    <source>
        <dbReference type="ARBA" id="ARBA00022748"/>
    </source>
</evidence>